<dbReference type="EMBL" id="CP113836">
    <property type="protein sequence ID" value="WAL66149.1"/>
    <property type="molecule type" value="Genomic_DNA"/>
</dbReference>
<dbReference type="Pfam" id="PF13021">
    <property type="entry name" value="DUF3885"/>
    <property type="match status" value="1"/>
</dbReference>
<dbReference type="RefSeq" id="WP_268756289.1">
    <property type="nucleotide sequence ID" value="NZ_CP113836.1"/>
</dbReference>
<accession>A0ABY7B2G1</accession>
<evidence type="ECO:0000259" key="1">
    <source>
        <dbReference type="Pfam" id="PF13021"/>
    </source>
</evidence>
<reference evidence="2" key="1">
    <citation type="submission" date="2022-11" db="EMBL/GenBank/DDBJ databases">
        <authorList>
            <person name="Mo P."/>
        </authorList>
    </citation>
    <scope>NUCLEOTIDE SEQUENCE</scope>
    <source>
        <strain evidence="2">HUAS 11-8</strain>
    </source>
</reference>
<proteinExistence type="predicted"/>
<dbReference type="InterPro" id="IPR024976">
    <property type="entry name" value="DUF3885"/>
</dbReference>
<organism evidence="2 3">
    <name type="scientific">Amycolatopsis cynarae</name>
    <dbReference type="NCBI Taxonomy" id="2995223"/>
    <lineage>
        <taxon>Bacteria</taxon>
        <taxon>Bacillati</taxon>
        <taxon>Actinomycetota</taxon>
        <taxon>Actinomycetes</taxon>
        <taxon>Pseudonocardiales</taxon>
        <taxon>Pseudonocardiaceae</taxon>
        <taxon>Amycolatopsis</taxon>
    </lineage>
</organism>
<keyword evidence="3" id="KW-1185">Reference proteome</keyword>
<sequence>MLSRYNTVLEELFAGQDVYVITPDWNDHPVPDPRPADHERWHPGARFWTSVCRCDDPGYEVYTHLYVSRVRWEVGCVDVLLRAVADDRTAGVMIIDAMMRRVHHPYDGGADVLLADRDERDRMRERHRDWLSAHPLGL</sequence>
<dbReference type="Proteomes" id="UP001163203">
    <property type="component" value="Chromosome"/>
</dbReference>
<feature type="domain" description="DUF3885" evidence="1">
    <location>
        <begin position="2"/>
        <end position="135"/>
    </location>
</feature>
<protein>
    <recommendedName>
        <fullName evidence="1">DUF3885 domain-containing protein</fullName>
    </recommendedName>
</protein>
<evidence type="ECO:0000313" key="3">
    <source>
        <dbReference type="Proteomes" id="UP001163203"/>
    </source>
</evidence>
<evidence type="ECO:0000313" key="2">
    <source>
        <dbReference type="EMBL" id="WAL66149.1"/>
    </source>
</evidence>
<gene>
    <name evidence="2" type="ORF">ORV05_35820</name>
</gene>
<name>A0ABY7B2G1_9PSEU</name>